<dbReference type="SUPFAM" id="SSF75098">
    <property type="entry name" value="Monomethylamine methyltransferase MtmB"/>
    <property type="match status" value="1"/>
</dbReference>
<dbReference type="Gene3D" id="3.20.20.460">
    <property type="entry name" value="Monomethylamine methyltransferase MtmB"/>
    <property type="match status" value="1"/>
</dbReference>
<evidence type="ECO:0000313" key="9">
    <source>
        <dbReference type="Proteomes" id="UP001396646"/>
    </source>
</evidence>
<gene>
    <name evidence="8" type="ORF">WOA13_05395</name>
</gene>
<dbReference type="RefSeq" id="WP_342126935.1">
    <property type="nucleotide sequence ID" value="NZ_JBCAUS010000003.1"/>
</dbReference>
<evidence type="ECO:0000256" key="6">
    <source>
        <dbReference type="ARBA" id="ARBA00022774"/>
    </source>
</evidence>
<keyword evidence="6" id="KW-0669">Pyrrolysine</keyword>
<keyword evidence="5" id="KW-0808">Transferase</keyword>
<organism evidence="8 9">
    <name type="scientific">Methanococcoides cohabitans</name>
    <dbReference type="NCBI Taxonomy" id="3136559"/>
    <lineage>
        <taxon>Archaea</taxon>
        <taxon>Methanobacteriati</taxon>
        <taxon>Methanobacteriota</taxon>
        <taxon>Stenosarchaea group</taxon>
        <taxon>Methanomicrobia</taxon>
        <taxon>Methanosarcinales</taxon>
        <taxon>Methanosarcinaceae</taxon>
        <taxon>Methanococcoides</taxon>
    </lineage>
</organism>
<comment type="catalytic activity">
    <reaction evidence="7">
        <text>Co(I)-[methylamine-specific corrinoid protein] + methylamine + H(+) = methyl-Co(III)-[methylamine-specific corrinoid protein] + NH4(+)</text>
        <dbReference type="Rhea" id="RHEA:26059"/>
        <dbReference type="Rhea" id="RHEA-COMP:11120"/>
        <dbReference type="Rhea" id="RHEA-COMP:11121"/>
        <dbReference type="ChEBI" id="CHEBI:15378"/>
        <dbReference type="ChEBI" id="CHEBI:28938"/>
        <dbReference type="ChEBI" id="CHEBI:59338"/>
        <dbReference type="ChEBI" id="CHEBI:85033"/>
        <dbReference type="ChEBI" id="CHEBI:85035"/>
        <dbReference type="EC" id="2.1.1.248"/>
    </reaction>
</comment>
<dbReference type="InterPro" id="IPR008031">
    <property type="entry name" value="MtmB_MeTrfase"/>
</dbReference>
<dbReference type="Proteomes" id="UP001396646">
    <property type="component" value="Unassembled WGS sequence"/>
</dbReference>
<dbReference type="InterPro" id="IPR036655">
    <property type="entry name" value="MtmB_sf"/>
</dbReference>
<comment type="pathway">
    <text evidence="1">One-carbon metabolism; methanogenesis from methylamine.</text>
</comment>
<name>A0ABU9KUI3_9EURY</name>
<evidence type="ECO:0000256" key="3">
    <source>
        <dbReference type="ARBA" id="ARBA00012853"/>
    </source>
</evidence>
<dbReference type="EMBL" id="JBCAUS010000003">
    <property type="protein sequence ID" value="MEL4305262.1"/>
    <property type="molecule type" value="Genomic_DNA"/>
</dbReference>
<comment type="similarity">
    <text evidence="2">Belongs to the monomethylamine methyltransferase family.</text>
</comment>
<dbReference type="Pfam" id="PF05369">
    <property type="entry name" value="MtmB"/>
    <property type="match status" value="1"/>
</dbReference>
<protein>
    <recommendedName>
        <fullName evidence="3">[methylamine--corrinoid protein] Co-methyltransferase</fullName>
        <ecNumber evidence="3">2.1.1.248</ecNumber>
    </recommendedName>
</protein>
<accession>A0ABU9KUI3</accession>
<dbReference type="GO" id="GO:0032259">
    <property type="term" value="P:methylation"/>
    <property type="evidence" value="ECO:0007669"/>
    <property type="project" value="UniProtKB-KW"/>
</dbReference>
<keyword evidence="4 8" id="KW-0489">Methyltransferase</keyword>
<comment type="caution">
    <text evidence="8">The sequence shown here is derived from an EMBL/GenBank/DDBJ whole genome shotgun (WGS) entry which is preliminary data.</text>
</comment>
<evidence type="ECO:0000256" key="2">
    <source>
        <dbReference type="ARBA" id="ARBA00009675"/>
    </source>
</evidence>
<evidence type="ECO:0000256" key="1">
    <source>
        <dbReference type="ARBA" id="ARBA00005111"/>
    </source>
</evidence>
<sequence length="455" mass="50631">MNNMYLRKQQALDKRQKRTRGEHETLIYETSLELVDAYDIFYDEGELISSNFHMADRIYNAAIELLEHVGVLFDDEDRVLELNRNEIISAIRNKKRSFKIGEGIDATTLHFRDVLDNQMPLIMGGPNSSPISFEMFVPIHRSYAKIGMLDSIAPGIIHEFPNSMLIKPFYELYSVHEAASNLKQACNLEGRSGLCCVSPPFVEDIRASISIANSNSMGTGDFQEFYPRPDLTATNDEIVRAVHYKMVGLNYLCTHSVIMGGMTSASAGQFAIELVAEAIKSNVLYSGIFFKNPTNVQLPTSTTLNTLWASFMSSIALSRNIHIPYGNVIRNSAGPCTKMSFYETAVQTIGSVVCGDDIVAGPILNNGSMVDHAAGLESQFMAEIAELATTLSLEDANLLCLQLFSKYKNKIKKVDTGKTFSECYDITTLEPSAEYRTKYDEVIKEIYGILTDGIV</sequence>
<evidence type="ECO:0000256" key="7">
    <source>
        <dbReference type="ARBA" id="ARBA00047505"/>
    </source>
</evidence>
<reference evidence="8 9" key="1">
    <citation type="submission" date="2024-04" db="EMBL/GenBank/DDBJ databases">
        <title>Methanococcoides sp. LMO-2.</title>
        <authorList>
            <person name="Liang L."/>
        </authorList>
    </citation>
    <scope>NUCLEOTIDE SEQUENCE [LARGE SCALE GENOMIC DNA]</scope>
    <source>
        <strain evidence="8 9">LMO-2</strain>
    </source>
</reference>
<dbReference type="GO" id="GO:0008168">
    <property type="term" value="F:methyltransferase activity"/>
    <property type="evidence" value="ECO:0007669"/>
    <property type="project" value="UniProtKB-KW"/>
</dbReference>
<evidence type="ECO:0000256" key="5">
    <source>
        <dbReference type="ARBA" id="ARBA00022679"/>
    </source>
</evidence>
<dbReference type="EC" id="2.1.1.248" evidence="3"/>
<evidence type="ECO:0000313" key="8">
    <source>
        <dbReference type="EMBL" id="MEL4305262.1"/>
    </source>
</evidence>
<proteinExistence type="inferred from homology"/>
<evidence type="ECO:0000256" key="4">
    <source>
        <dbReference type="ARBA" id="ARBA00022603"/>
    </source>
</evidence>
<keyword evidence="9" id="KW-1185">Reference proteome</keyword>